<dbReference type="PANTHER" id="PTHR11214:SF129">
    <property type="entry name" value="BETA-1,3-GALACTOSYLTRANSFERASE GALT1"/>
    <property type="match status" value="1"/>
</dbReference>
<comment type="subcellular location">
    <subcellularLocation>
        <location evidence="2">Golgi apparatus membrane</location>
        <topology evidence="2">Single-pass type II membrane protein</topology>
    </subcellularLocation>
</comment>
<feature type="domain" description="Galectin" evidence="15">
    <location>
        <begin position="800"/>
        <end position="974"/>
    </location>
</feature>
<evidence type="ECO:0000256" key="8">
    <source>
        <dbReference type="ARBA" id="ARBA00022968"/>
    </source>
</evidence>
<evidence type="ECO:0000256" key="10">
    <source>
        <dbReference type="ARBA" id="ARBA00023034"/>
    </source>
</evidence>
<dbReference type="CDD" id="cd00070">
    <property type="entry name" value="GLECT"/>
    <property type="match status" value="2"/>
</dbReference>
<dbReference type="PANTHER" id="PTHR11214">
    <property type="entry name" value="BETA-1,3-N-ACETYLGLUCOSAMINYLTRANSFERASE"/>
    <property type="match status" value="1"/>
</dbReference>
<evidence type="ECO:0000256" key="4">
    <source>
        <dbReference type="ARBA" id="ARBA00008661"/>
    </source>
</evidence>
<evidence type="ECO:0000313" key="17">
    <source>
        <dbReference type="Proteomes" id="UP000237347"/>
    </source>
</evidence>
<dbReference type="SUPFAM" id="SSF49899">
    <property type="entry name" value="Concanavalin A-like lectins/glucanases"/>
    <property type="match status" value="2"/>
</dbReference>
<comment type="similarity">
    <text evidence="4">Belongs to the glycosyltransferase 31 family.</text>
</comment>
<feature type="transmembrane region" description="Helical" evidence="14">
    <location>
        <begin position="20"/>
        <end position="38"/>
    </location>
</feature>
<keyword evidence="11 14" id="KW-0472">Membrane</keyword>
<dbReference type="GO" id="GO:0000139">
    <property type="term" value="C:Golgi membrane"/>
    <property type="evidence" value="ECO:0007669"/>
    <property type="project" value="UniProtKB-SubCell"/>
</dbReference>
<evidence type="ECO:0000256" key="12">
    <source>
        <dbReference type="ARBA" id="ARBA00023180"/>
    </source>
</evidence>
<evidence type="ECO:0000256" key="1">
    <source>
        <dbReference type="ARBA" id="ARBA00001936"/>
    </source>
</evidence>
<gene>
    <name evidence="16" type="primary">GALT1</name>
    <name evidence="16" type="ORF">CFP56_002082</name>
</gene>
<evidence type="ECO:0000256" key="13">
    <source>
        <dbReference type="ARBA" id="ARBA00023211"/>
    </source>
</evidence>
<dbReference type="GO" id="GO:0030246">
    <property type="term" value="F:carbohydrate binding"/>
    <property type="evidence" value="ECO:0007669"/>
    <property type="project" value="InterPro"/>
</dbReference>
<dbReference type="PROSITE" id="PS51304">
    <property type="entry name" value="GALECTIN"/>
    <property type="match status" value="2"/>
</dbReference>
<evidence type="ECO:0000256" key="6">
    <source>
        <dbReference type="ARBA" id="ARBA00022679"/>
    </source>
</evidence>
<protein>
    <submittedName>
        <fullName evidence="16">Beta-1</fullName>
    </submittedName>
</protein>
<evidence type="ECO:0000256" key="7">
    <source>
        <dbReference type="ARBA" id="ARBA00022692"/>
    </source>
</evidence>
<dbReference type="Gene3D" id="3.90.550.50">
    <property type="match status" value="2"/>
</dbReference>
<name>A0AAW0M8F3_QUESU</name>
<keyword evidence="12" id="KW-0325">Glycoprotein</keyword>
<dbReference type="InterPro" id="IPR001079">
    <property type="entry name" value="Galectin_CRD"/>
</dbReference>
<feature type="domain" description="Galectin" evidence="15">
    <location>
        <begin position="178"/>
        <end position="352"/>
    </location>
</feature>
<dbReference type="SMART" id="SM00908">
    <property type="entry name" value="Gal-bind_lectin"/>
    <property type="match status" value="2"/>
</dbReference>
<dbReference type="SMART" id="SM00276">
    <property type="entry name" value="GLECT"/>
    <property type="match status" value="2"/>
</dbReference>
<evidence type="ECO:0000313" key="16">
    <source>
        <dbReference type="EMBL" id="KAK7859880.1"/>
    </source>
</evidence>
<keyword evidence="13" id="KW-0464">Manganese</keyword>
<dbReference type="FunFam" id="3.90.550.50:FF:000015">
    <property type="entry name" value="Beta-1,3-galactosyltransferase GALT1"/>
    <property type="match status" value="2"/>
</dbReference>
<evidence type="ECO:0000256" key="5">
    <source>
        <dbReference type="ARBA" id="ARBA00022676"/>
    </source>
</evidence>
<dbReference type="Proteomes" id="UP000237347">
    <property type="component" value="Unassembled WGS sequence"/>
</dbReference>
<comment type="cofactor">
    <cofactor evidence="1">
        <name>Mn(2+)</name>
        <dbReference type="ChEBI" id="CHEBI:29035"/>
    </cofactor>
</comment>
<evidence type="ECO:0000256" key="9">
    <source>
        <dbReference type="ARBA" id="ARBA00022989"/>
    </source>
</evidence>
<dbReference type="Gene3D" id="2.60.120.200">
    <property type="match status" value="2"/>
</dbReference>
<keyword evidence="7 14" id="KW-0812">Transmembrane</keyword>
<evidence type="ECO:0000256" key="3">
    <source>
        <dbReference type="ARBA" id="ARBA00004922"/>
    </source>
</evidence>
<evidence type="ECO:0000256" key="14">
    <source>
        <dbReference type="SAM" id="Phobius"/>
    </source>
</evidence>
<keyword evidence="17" id="KW-1185">Reference proteome</keyword>
<dbReference type="Pfam" id="PF00337">
    <property type="entry name" value="Gal-bind_lectin"/>
    <property type="match status" value="2"/>
</dbReference>
<proteinExistence type="inferred from homology"/>
<dbReference type="EMBL" id="PKMF04000010">
    <property type="protein sequence ID" value="KAK7859880.1"/>
    <property type="molecule type" value="Genomic_DNA"/>
</dbReference>
<dbReference type="GO" id="GO:1901137">
    <property type="term" value="P:carbohydrate derivative biosynthetic process"/>
    <property type="evidence" value="ECO:0007669"/>
    <property type="project" value="UniProtKB-ARBA"/>
</dbReference>
<keyword evidence="5" id="KW-0328">Glycosyltransferase</keyword>
<dbReference type="InterPro" id="IPR002659">
    <property type="entry name" value="Glyco_trans_31"/>
</dbReference>
<organism evidence="16 17">
    <name type="scientific">Quercus suber</name>
    <name type="common">Cork oak</name>
    <dbReference type="NCBI Taxonomy" id="58331"/>
    <lineage>
        <taxon>Eukaryota</taxon>
        <taxon>Viridiplantae</taxon>
        <taxon>Streptophyta</taxon>
        <taxon>Embryophyta</taxon>
        <taxon>Tracheophyta</taxon>
        <taxon>Spermatophyta</taxon>
        <taxon>Magnoliopsida</taxon>
        <taxon>eudicotyledons</taxon>
        <taxon>Gunneridae</taxon>
        <taxon>Pentapetalae</taxon>
        <taxon>rosids</taxon>
        <taxon>fabids</taxon>
        <taxon>Fagales</taxon>
        <taxon>Fagaceae</taxon>
        <taxon>Quercus</taxon>
    </lineage>
</organism>
<dbReference type="InterPro" id="IPR013320">
    <property type="entry name" value="ConA-like_dom_sf"/>
</dbReference>
<comment type="pathway">
    <text evidence="3">Protein modification; protein glycosylation.</text>
</comment>
<keyword evidence="10" id="KW-0333">Golgi apparatus</keyword>
<keyword evidence="8" id="KW-0735">Signal-anchor</keyword>
<dbReference type="GO" id="GO:0010488">
    <property type="term" value="F:UDP-galactose:N-glycan beta-1,3-galactosyltransferase activity"/>
    <property type="evidence" value="ECO:0007669"/>
    <property type="project" value="TreeGrafter"/>
</dbReference>
<feature type="transmembrane region" description="Helical" evidence="14">
    <location>
        <begin position="641"/>
        <end position="660"/>
    </location>
</feature>
<dbReference type="Pfam" id="PF01762">
    <property type="entry name" value="Galactosyl_T"/>
    <property type="match status" value="2"/>
</dbReference>
<sequence length="1253" mass="141519">MEIRFKTFDARSISRMKKWFGVVLVASVFMLLVLRYGITKNTIGQNFLTTPIFNTTGINPLEWLDPGVPPAAQNPENASKVVSADIIVLSLFAERNISNEEQNSLQTWNCLKDLINHAQGLPNAVDAIKEAGGAWNILVDSVDKQRLRNESSHGRAKEKQCPHFLNKMNATDLNSTSYKLRVPCGLTQGSAITIIGIPNGFLGNFRIDLTGEPLPGEPDPPNILHYNVRLHGDKITENPVIVQNTWTIAHDWGEEERCPSPTPEKIKKVDELDQCNKMVGKDDNQVSKARKYFPFKQSYPFVATLRVGSEGIQMTVDGKHITSFAFRETLEPWLVSEIKISGDLKLISVLASGLPTSEDSEHIIDLESLKSSALSPRKPLDLFIGVFSNANNFKRRMAVRRTWMQYPAVRSGTVAVRFFVGLHKNQIVNEELWNEAQTYGDIQLMPFVDYYSLITWKTLAICIFGTEVVSAKFVMKTDDDAFVRVDEVLASLNRINVTHALLYGLINSDSRPHRNPDSKWYISPEEWRDETYPPWAHGPGYVVSHDISKAIYKKYKEGNLKMFKLEDVAMGIWIADLVKGGLKVRYEKEGRVYNEGCKDGYVVAHYQGPRELLCLWQKLQEGNRAMFKTFDARSISRMKKWFGVVLVASVFMLLVLRYGITKNTIGQNFLTTPIFNTTGINPLEWLDPGVPPAAQNPENASKVVSADIIVLSLFAERNISNEEQNSLQTWNCLKDLINHAQGLPNAVDAIKEAGGAWNILVDSVDKQRLRNESSHGRAKEKQCPHFLNKMNATDLNSTSYKLRVPCGLTQGSAITIIGIPNGFLGNFRIDLTGEPLPGEPDPPNILHYNVRLHGDKITENPVIVQNTWTIAHDWGEEERCPSPTPEKIKKVDELDQCNKMVGKDDNQVSKARKYFPFKQSYPFVATLRVGSEGIQMTVDGKHITSFAFRETLEPWLVSEIKISGDLKLISVLASGLPTSEDSEHIIDLESLKSSALSPRKPLDLFIGVFSNANNFKRRMAVRRTWMQYPAVRSGTVAVRFFVGLHKNQIVNEELWNEAQTYGDIQLMPFVDYYSLITWKTLAICIFGTEVVSAKFVMKTDDDAFVRVDEVLASLNRINVTHALLYGLINSDSRPHRNPDSKWYISPEEWRDETYPPWAHGPGYVVSHDISKAIYKKYKEGNLKMFKLEDVAMGIWIADLVKGGLKVRYEKEGRVYNEGCKDGYVVAHYQGPRELLCLWQKLQEGNRAMCCGDR</sequence>
<keyword evidence="9 14" id="KW-1133">Transmembrane helix</keyword>
<dbReference type="AlphaFoldDB" id="A0AAW0M8F3"/>
<evidence type="ECO:0000256" key="11">
    <source>
        <dbReference type="ARBA" id="ARBA00023136"/>
    </source>
</evidence>
<keyword evidence="6" id="KW-0808">Transferase</keyword>
<evidence type="ECO:0000259" key="15">
    <source>
        <dbReference type="PROSITE" id="PS51304"/>
    </source>
</evidence>
<comment type="caution">
    <text evidence="16">The sequence shown here is derived from an EMBL/GenBank/DDBJ whole genome shotgun (WGS) entry which is preliminary data.</text>
</comment>
<accession>A0AAW0M8F3</accession>
<reference evidence="16 17" key="1">
    <citation type="journal article" date="2018" name="Sci. Data">
        <title>The draft genome sequence of cork oak.</title>
        <authorList>
            <person name="Ramos A.M."/>
            <person name="Usie A."/>
            <person name="Barbosa P."/>
            <person name="Barros P.M."/>
            <person name="Capote T."/>
            <person name="Chaves I."/>
            <person name="Simoes F."/>
            <person name="Abreu I."/>
            <person name="Carrasquinho I."/>
            <person name="Faro C."/>
            <person name="Guimaraes J.B."/>
            <person name="Mendonca D."/>
            <person name="Nobrega F."/>
            <person name="Rodrigues L."/>
            <person name="Saibo N.J.M."/>
            <person name="Varela M.C."/>
            <person name="Egas C."/>
            <person name="Matos J."/>
            <person name="Miguel C.M."/>
            <person name="Oliveira M.M."/>
            <person name="Ricardo C.P."/>
            <person name="Goncalves S."/>
        </authorList>
    </citation>
    <scope>NUCLEOTIDE SEQUENCE [LARGE SCALE GENOMIC DNA]</scope>
    <source>
        <strain evidence="17">cv. HL8</strain>
    </source>
</reference>
<evidence type="ECO:0000256" key="2">
    <source>
        <dbReference type="ARBA" id="ARBA00004323"/>
    </source>
</evidence>